<protein>
    <submittedName>
        <fullName evidence="1">Uncharacterized protein</fullName>
    </submittedName>
</protein>
<reference evidence="1 2" key="1">
    <citation type="journal article" date="2024" name="Science">
        <title>Giant polyketide synthase enzymes in the biosynthesis of giant marine polyether toxins.</title>
        <authorList>
            <person name="Fallon T.R."/>
            <person name="Shende V.V."/>
            <person name="Wierzbicki I.H."/>
            <person name="Pendleton A.L."/>
            <person name="Watervoot N.F."/>
            <person name="Auber R.P."/>
            <person name="Gonzalez D.J."/>
            <person name="Wisecaver J.H."/>
            <person name="Moore B.S."/>
        </authorList>
    </citation>
    <scope>NUCLEOTIDE SEQUENCE [LARGE SCALE GENOMIC DNA]</scope>
    <source>
        <strain evidence="1 2">12B1</strain>
    </source>
</reference>
<proteinExistence type="predicted"/>
<accession>A0AB34K4Z5</accession>
<evidence type="ECO:0000313" key="2">
    <source>
        <dbReference type="Proteomes" id="UP001515480"/>
    </source>
</evidence>
<sequence length="73" mass="8064">MHLRPRAGLRLQRLLSSHLVSGTVGASDAMYDGIAMYLELRALRDLRMTKPQRDAVRRALHQASSGSFVLSSA</sequence>
<dbReference type="AlphaFoldDB" id="A0AB34K4Z5"/>
<gene>
    <name evidence="1" type="ORF">AB1Y20_009585</name>
</gene>
<evidence type="ECO:0000313" key="1">
    <source>
        <dbReference type="EMBL" id="KAL1528227.1"/>
    </source>
</evidence>
<comment type="caution">
    <text evidence="1">The sequence shown here is derived from an EMBL/GenBank/DDBJ whole genome shotgun (WGS) entry which is preliminary data.</text>
</comment>
<dbReference type="EMBL" id="JBGBPQ010000002">
    <property type="protein sequence ID" value="KAL1528227.1"/>
    <property type="molecule type" value="Genomic_DNA"/>
</dbReference>
<keyword evidence="2" id="KW-1185">Reference proteome</keyword>
<name>A0AB34K4Z5_PRYPA</name>
<organism evidence="1 2">
    <name type="scientific">Prymnesium parvum</name>
    <name type="common">Toxic golden alga</name>
    <dbReference type="NCBI Taxonomy" id="97485"/>
    <lineage>
        <taxon>Eukaryota</taxon>
        <taxon>Haptista</taxon>
        <taxon>Haptophyta</taxon>
        <taxon>Prymnesiophyceae</taxon>
        <taxon>Prymnesiales</taxon>
        <taxon>Prymnesiaceae</taxon>
        <taxon>Prymnesium</taxon>
    </lineage>
</organism>
<dbReference type="Proteomes" id="UP001515480">
    <property type="component" value="Unassembled WGS sequence"/>
</dbReference>